<sequence>MMVIVKDKRRQTVDEKFGKNFYRTMSLASEEGDHVKRQDDKWFHPKFLQVSGAPYSCTNMPRLKREQSFIKIFVTDVWYANSKT</sequence>
<evidence type="ECO:0000313" key="3">
    <source>
        <dbReference type="WBParaSite" id="HPLM_0001725301-mRNA-1"/>
    </source>
</evidence>
<dbReference type="WBParaSite" id="HPLM_0001725301-mRNA-1">
    <property type="protein sequence ID" value="HPLM_0001725301-mRNA-1"/>
    <property type="gene ID" value="HPLM_0001725301"/>
</dbReference>
<keyword evidence="2" id="KW-1185">Reference proteome</keyword>
<protein>
    <submittedName>
        <fullName evidence="3">Ovule protein</fullName>
    </submittedName>
</protein>
<evidence type="ECO:0000313" key="2">
    <source>
        <dbReference type="Proteomes" id="UP000268014"/>
    </source>
</evidence>
<dbReference type="Proteomes" id="UP000268014">
    <property type="component" value="Unassembled WGS sequence"/>
</dbReference>
<proteinExistence type="predicted"/>
<gene>
    <name evidence="1" type="ORF">HPLM_LOCUS17245</name>
</gene>
<reference evidence="3" key="1">
    <citation type="submission" date="2017-02" db="UniProtKB">
        <authorList>
            <consortium name="WormBaseParasite"/>
        </authorList>
    </citation>
    <scope>IDENTIFICATION</scope>
</reference>
<evidence type="ECO:0000313" key="1">
    <source>
        <dbReference type="EMBL" id="VDO64132.1"/>
    </source>
</evidence>
<dbReference type="AlphaFoldDB" id="A0A0N4WZ97"/>
<accession>A0A0N4WZ97</accession>
<dbReference type="EMBL" id="UZAF01019847">
    <property type="protein sequence ID" value="VDO64132.1"/>
    <property type="molecule type" value="Genomic_DNA"/>
</dbReference>
<reference evidence="1 2" key="2">
    <citation type="submission" date="2018-11" db="EMBL/GenBank/DDBJ databases">
        <authorList>
            <consortium name="Pathogen Informatics"/>
        </authorList>
    </citation>
    <scope>NUCLEOTIDE SEQUENCE [LARGE SCALE GENOMIC DNA]</scope>
    <source>
        <strain evidence="1 2">MHpl1</strain>
    </source>
</reference>
<organism evidence="3">
    <name type="scientific">Haemonchus placei</name>
    <name type="common">Barber's pole worm</name>
    <dbReference type="NCBI Taxonomy" id="6290"/>
    <lineage>
        <taxon>Eukaryota</taxon>
        <taxon>Metazoa</taxon>
        <taxon>Ecdysozoa</taxon>
        <taxon>Nematoda</taxon>
        <taxon>Chromadorea</taxon>
        <taxon>Rhabditida</taxon>
        <taxon>Rhabditina</taxon>
        <taxon>Rhabditomorpha</taxon>
        <taxon>Strongyloidea</taxon>
        <taxon>Trichostrongylidae</taxon>
        <taxon>Haemonchus</taxon>
    </lineage>
</organism>
<name>A0A0N4WZ97_HAEPC</name>